<dbReference type="EMBL" id="BARW01015306">
    <property type="protein sequence ID" value="GAI93222.1"/>
    <property type="molecule type" value="Genomic_DNA"/>
</dbReference>
<reference evidence="1" key="1">
    <citation type="journal article" date="2014" name="Front. Microbiol.">
        <title>High frequency of phylogenetically diverse reductive dehalogenase-homologous genes in deep subseafloor sedimentary metagenomes.</title>
        <authorList>
            <person name="Kawai M."/>
            <person name="Futagami T."/>
            <person name="Toyoda A."/>
            <person name="Takaki Y."/>
            <person name="Nishi S."/>
            <person name="Hori S."/>
            <person name="Arai W."/>
            <person name="Tsubouchi T."/>
            <person name="Morono Y."/>
            <person name="Uchiyama I."/>
            <person name="Ito T."/>
            <person name="Fujiyama A."/>
            <person name="Inagaki F."/>
            <person name="Takami H."/>
        </authorList>
    </citation>
    <scope>NUCLEOTIDE SEQUENCE</scope>
    <source>
        <strain evidence="1">Expedition CK06-06</strain>
    </source>
</reference>
<name>X1SJK4_9ZZZZ</name>
<proteinExistence type="predicted"/>
<dbReference type="AlphaFoldDB" id="X1SJK4"/>
<evidence type="ECO:0008006" key="2">
    <source>
        <dbReference type="Google" id="ProtNLM"/>
    </source>
</evidence>
<gene>
    <name evidence="1" type="ORF">S12H4_26894</name>
</gene>
<organism evidence="1">
    <name type="scientific">marine sediment metagenome</name>
    <dbReference type="NCBI Taxonomy" id="412755"/>
    <lineage>
        <taxon>unclassified sequences</taxon>
        <taxon>metagenomes</taxon>
        <taxon>ecological metagenomes</taxon>
    </lineage>
</organism>
<evidence type="ECO:0000313" key="1">
    <source>
        <dbReference type="EMBL" id="GAI93222.1"/>
    </source>
</evidence>
<protein>
    <recommendedName>
        <fullName evidence="2">Glycosyltransferase subfamily 4-like N-terminal domain-containing protein</fullName>
    </recommendedName>
</protein>
<accession>X1SJK4</accession>
<sequence>MKVGVDVRILAAGGRTGVEDYTINLLSHLLTADESIKYRLFYSGIRKPNFDFFELKAPNVKIKSLKVPNKILTLFLRLLRLPKLDKILGNVDIFLNPHFLVGPVSKGTKTIIVFYDLSFVRFPKFFSLRKLFCQLK</sequence>
<comment type="caution">
    <text evidence="1">The sequence shown here is derived from an EMBL/GenBank/DDBJ whole genome shotgun (WGS) entry which is preliminary data.</text>
</comment>